<organism evidence="1 2">
    <name type="scientific">Bacillus sonorensis</name>
    <dbReference type="NCBI Taxonomy" id="119858"/>
    <lineage>
        <taxon>Bacteria</taxon>
        <taxon>Bacillati</taxon>
        <taxon>Bacillota</taxon>
        <taxon>Bacilli</taxon>
        <taxon>Bacillales</taxon>
        <taxon>Bacillaceae</taxon>
        <taxon>Bacillus</taxon>
    </lineage>
</organism>
<protein>
    <submittedName>
        <fullName evidence="1">Uncharacterized protein</fullName>
    </submittedName>
</protein>
<keyword evidence="2" id="KW-1185">Reference proteome</keyword>
<evidence type="ECO:0000313" key="1">
    <source>
        <dbReference type="EMBL" id="ASB90660.1"/>
    </source>
</evidence>
<reference evidence="1 2" key="1">
    <citation type="submission" date="2017-06" db="EMBL/GenBank/DDBJ databases">
        <title>Genome sequence of Bacillus sonorensis strain SRCM101395.</title>
        <authorList>
            <person name="Cho S.H."/>
        </authorList>
    </citation>
    <scope>NUCLEOTIDE SEQUENCE [LARGE SCALE GENOMIC DNA]</scope>
    <source>
        <strain evidence="1 2">SRCM101395</strain>
    </source>
</reference>
<proteinExistence type="predicted"/>
<dbReference type="EMBL" id="CP021920">
    <property type="protein sequence ID" value="ASB90660.1"/>
    <property type="molecule type" value="Genomic_DNA"/>
</dbReference>
<dbReference type="Proteomes" id="UP000196877">
    <property type="component" value="Chromosome"/>
</dbReference>
<sequence length="33" mass="3681">MIVFVRKSVFLDILTENSVGFGGFFNAIAFLID</sequence>
<evidence type="ECO:0000313" key="2">
    <source>
        <dbReference type="Proteomes" id="UP000196877"/>
    </source>
</evidence>
<accession>A0ABN5ANB5</accession>
<name>A0ABN5ANB5_9BACI</name>
<gene>
    <name evidence="1" type="ORF">S101395_04158</name>
</gene>